<dbReference type="GO" id="GO:0003824">
    <property type="term" value="F:catalytic activity"/>
    <property type="evidence" value="ECO:0007669"/>
    <property type="project" value="InterPro"/>
</dbReference>
<dbReference type="EMBL" id="JBBPFD010000007">
    <property type="protein sequence ID" value="KAK7918616.1"/>
    <property type="molecule type" value="Genomic_DNA"/>
</dbReference>
<dbReference type="AlphaFoldDB" id="A0AAW0PBK1"/>
<keyword evidence="3" id="KW-1185">Reference proteome</keyword>
<accession>A0AAW0PBK1</accession>
<dbReference type="Pfam" id="PF14529">
    <property type="entry name" value="Exo_endo_phos_2"/>
    <property type="match status" value="1"/>
</dbReference>
<dbReference type="SUPFAM" id="SSF56219">
    <property type="entry name" value="DNase I-like"/>
    <property type="match status" value="1"/>
</dbReference>
<evidence type="ECO:0000259" key="1">
    <source>
        <dbReference type="Pfam" id="PF14529"/>
    </source>
</evidence>
<sequence length="421" mass="47183">MTQQTLYPLFSHPSRRSCGGYPTLFHRESAREDGVSEAASSTGRTPLRLALLNTRSMSNKTFLLNDFFVSRDLDYMFLTETWLHVGECSAFSELLPNGCSYFSSPRTSGKGGGLATVFQCCQSSTNVGPYSSFELQLLNIQTNPLFVCALIYRPPKFNKYFIRDFSDFLAAVITNTDHLLIIGDFNVHVCCDAKPLAKEFLSVIDSFNLRQWIRGPTHEKGHTLDLVLSLGLDICVEEICDLHISDHLPILFSIDLPGPVVKRDMAVRARRAFTPQSVEQFSSVFAATAPSALTVSGAMNVEDLTTVFDSTCKDILDSVAPIVIKRPKPASEPWLNETTRALRRECRRAERKWNKDKLHVSLEILRDCLANYQNAVKTAKAQFMSKFISDNIFTAFTAFVKANKCARTRETVCSVVIEELQ</sequence>
<comment type="caution">
    <text evidence="2">The sequence shown here is derived from an EMBL/GenBank/DDBJ whole genome shotgun (WGS) entry which is preliminary data.</text>
</comment>
<proteinExistence type="predicted"/>
<gene>
    <name evidence="2" type="ORF">WMY93_009900</name>
</gene>
<feature type="domain" description="Endonuclease/exonuclease/phosphatase" evidence="1">
    <location>
        <begin position="149"/>
        <end position="250"/>
    </location>
</feature>
<organism evidence="2 3">
    <name type="scientific">Mugilogobius chulae</name>
    <name type="common">yellowstripe goby</name>
    <dbReference type="NCBI Taxonomy" id="88201"/>
    <lineage>
        <taxon>Eukaryota</taxon>
        <taxon>Metazoa</taxon>
        <taxon>Chordata</taxon>
        <taxon>Craniata</taxon>
        <taxon>Vertebrata</taxon>
        <taxon>Euteleostomi</taxon>
        <taxon>Actinopterygii</taxon>
        <taxon>Neopterygii</taxon>
        <taxon>Teleostei</taxon>
        <taxon>Neoteleostei</taxon>
        <taxon>Acanthomorphata</taxon>
        <taxon>Gobiaria</taxon>
        <taxon>Gobiiformes</taxon>
        <taxon>Gobioidei</taxon>
        <taxon>Gobiidae</taxon>
        <taxon>Gobionellinae</taxon>
        <taxon>Mugilogobius</taxon>
    </lineage>
</organism>
<evidence type="ECO:0000313" key="2">
    <source>
        <dbReference type="EMBL" id="KAK7918616.1"/>
    </source>
</evidence>
<dbReference type="InterPro" id="IPR005135">
    <property type="entry name" value="Endo/exonuclease/phosphatase"/>
</dbReference>
<dbReference type="Proteomes" id="UP001460270">
    <property type="component" value="Unassembled WGS sequence"/>
</dbReference>
<protein>
    <recommendedName>
        <fullName evidence="1">Endonuclease/exonuclease/phosphatase domain-containing protein</fullName>
    </recommendedName>
</protein>
<name>A0AAW0PBK1_9GOBI</name>
<dbReference type="PANTHER" id="PTHR46670">
    <property type="entry name" value="ENDO/EXONUCLEASE/PHOSPHATASE DOMAIN-CONTAINING PROTEIN"/>
    <property type="match status" value="1"/>
</dbReference>
<dbReference type="InterPro" id="IPR036691">
    <property type="entry name" value="Endo/exonu/phosph_ase_sf"/>
</dbReference>
<dbReference type="Gene3D" id="3.60.10.10">
    <property type="entry name" value="Endonuclease/exonuclease/phosphatase"/>
    <property type="match status" value="1"/>
</dbReference>
<evidence type="ECO:0000313" key="3">
    <source>
        <dbReference type="Proteomes" id="UP001460270"/>
    </source>
</evidence>
<reference evidence="3" key="1">
    <citation type="submission" date="2024-04" db="EMBL/GenBank/DDBJ databases">
        <title>Salinicola lusitanus LLJ914,a marine bacterium isolated from the Okinawa Trough.</title>
        <authorList>
            <person name="Li J."/>
        </authorList>
    </citation>
    <scope>NUCLEOTIDE SEQUENCE [LARGE SCALE GENOMIC DNA]</scope>
</reference>
<dbReference type="PANTHER" id="PTHR46670:SF3">
    <property type="entry name" value="ENDONUCLEASE_EXONUCLEASE_PHOSPHATASE DOMAIN-CONTAINING PROTEIN"/>
    <property type="match status" value="1"/>
</dbReference>